<feature type="region of interest" description="Disordered" evidence="1">
    <location>
        <begin position="306"/>
        <end position="333"/>
    </location>
</feature>
<feature type="compositionally biased region" description="Basic and acidic residues" evidence="1">
    <location>
        <begin position="111"/>
        <end position="127"/>
    </location>
</feature>
<feature type="transmembrane region" description="Helical" evidence="2">
    <location>
        <begin position="12"/>
        <end position="35"/>
    </location>
</feature>
<proteinExistence type="predicted"/>
<feature type="compositionally biased region" description="Low complexity" evidence="1">
    <location>
        <begin position="179"/>
        <end position="188"/>
    </location>
</feature>
<feature type="compositionally biased region" description="Low complexity" evidence="1">
    <location>
        <begin position="215"/>
        <end position="228"/>
    </location>
</feature>
<feature type="compositionally biased region" description="Low complexity" evidence="1">
    <location>
        <begin position="245"/>
        <end position="274"/>
    </location>
</feature>
<keyword evidence="2" id="KW-0812">Transmembrane</keyword>
<organism evidence="3 4">
    <name type="scientific">Staphylotrichum tortipilum</name>
    <dbReference type="NCBI Taxonomy" id="2831512"/>
    <lineage>
        <taxon>Eukaryota</taxon>
        <taxon>Fungi</taxon>
        <taxon>Dikarya</taxon>
        <taxon>Ascomycota</taxon>
        <taxon>Pezizomycotina</taxon>
        <taxon>Sordariomycetes</taxon>
        <taxon>Sordariomycetidae</taxon>
        <taxon>Sordariales</taxon>
        <taxon>Chaetomiaceae</taxon>
        <taxon>Staphylotrichum</taxon>
    </lineage>
</organism>
<feature type="region of interest" description="Disordered" evidence="1">
    <location>
        <begin position="99"/>
        <end position="127"/>
    </location>
</feature>
<evidence type="ECO:0000313" key="3">
    <source>
        <dbReference type="EMBL" id="KAK3903471.1"/>
    </source>
</evidence>
<sequence length="342" mass="37309">MAKMFFTGWDLWQQMTFVLAMAIVAVFCAGLGKLWRNNRLMKKQEALDVEKRARVEELRKTGIPIKRANQIPFGVRAIQSGVEVDGIWISRPTSHTELGEKLASSTTLGGHESDLQKRRRDYSEDEKSITVTTTTINLDRPGPKQSASTASIFQKLTDTESMESTPCAAGPPISQFASPKPKLQQQPPSRAAGALNEATLRKLEGQSPSRTHFDTYSPTTTTNTSRRIPNPHHHHHPRPGGQRNSAASSSADSVDSQPRSAGGASGRSYTSSSHSSKLYMMTRGIPHHHHATAPTTASGLRRWSENDQHAEEDPFSTPPAARTPSGFSALSQCDGGAYVQAL</sequence>
<feature type="non-terminal residue" evidence="3">
    <location>
        <position position="342"/>
    </location>
</feature>
<evidence type="ECO:0000313" key="4">
    <source>
        <dbReference type="Proteomes" id="UP001303889"/>
    </source>
</evidence>
<dbReference type="AlphaFoldDB" id="A0AAN6RVC0"/>
<keyword evidence="2" id="KW-0472">Membrane</keyword>
<keyword evidence="4" id="KW-1185">Reference proteome</keyword>
<feature type="compositionally biased region" description="Basic residues" evidence="1">
    <location>
        <begin position="229"/>
        <end position="238"/>
    </location>
</feature>
<reference evidence="3" key="2">
    <citation type="submission" date="2023-05" db="EMBL/GenBank/DDBJ databases">
        <authorList>
            <consortium name="Lawrence Berkeley National Laboratory"/>
            <person name="Steindorff A."/>
            <person name="Hensen N."/>
            <person name="Bonometti L."/>
            <person name="Westerberg I."/>
            <person name="Brannstrom I.O."/>
            <person name="Guillou S."/>
            <person name="Cros-Aarteil S."/>
            <person name="Calhoun S."/>
            <person name="Haridas S."/>
            <person name="Kuo A."/>
            <person name="Mondo S."/>
            <person name="Pangilinan J."/>
            <person name="Riley R."/>
            <person name="Labutti K."/>
            <person name="Andreopoulos B."/>
            <person name="Lipzen A."/>
            <person name="Chen C."/>
            <person name="Yanf M."/>
            <person name="Daum C."/>
            <person name="Ng V."/>
            <person name="Clum A."/>
            <person name="Ohm R."/>
            <person name="Martin F."/>
            <person name="Silar P."/>
            <person name="Natvig D."/>
            <person name="Lalanne C."/>
            <person name="Gautier V."/>
            <person name="Ament-Velasquez S.L."/>
            <person name="Kruys A."/>
            <person name="Hutchinson M.I."/>
            <person name="Powell A.J."/>
            <person name="Barry K."/>
            <person name="Miller A.N."/>
            <person name="Grigoriev I.V."/>
            <person name="Debuchy R."/>
            <person name="Gladieux P."/>
            <person name="Thoren M.H."/>
            <person name="Johannesson H."/>
        </authorList>
    </citation>
    <scope>NUCLEOTIDE SEQUENCE</scope>
    <source>
        <strain evidence="3">CBS 103.79</strain>
    </source>
</reference>
<evidence type="ECO:0000256" key="2">
    <source>
        <dbReference type="SAM" id="Phobius"/>
    </source>
</evidence>
<gene>
    <name evidence="3" type="ORF">C8A05DRAFT_32808</name>
</gene>
<feature type="region of interest" description="Disordered" evidence="1">
    <location>
        <begin position="157"/>
        <end position="274"/>
    </location>
</feature>
<dbReference type="EMBL" id="MU855447">
    <property type="protein sequence ID" value="KAK3903471.1"/>
    <property type="molecule type" value="Genomic_DNA"/>
</dbReference>
<name>A0AAN6RVC0_9PEZI</name>
<evidence type="ECO:0000256" key="1">
    <source>
        <dbReference type="SAM" id="MobiDB-lite"/>
    </source>
</evidence>
<dbReference type="Proteomes" id="UP001303889">
    <property type="component" value="Unassembled WGS sequence"/>
</dbReference>
<keyword evidence="2" id="KW-1133">Transmembrane helix</keyword>
<dbReference type="PANTHER" id="PTHR40623:SF2">
    <property type="entry name" value="INTEGRAL MEMBRANE PROTEIN"/>
    <property type="match status" value="1"/>
</dbReference>
<protein>
    <submittedName>
        <fullName evidence="3">Uncharacterized protein</fullName>
    </submittedName>
</protein>
<reference evidence="3" key="1">
    <citation type="journal article" date="2023" name="Mol. Phylogenet. Evol.">
        <title>Genome-scale phylogeny and comparative genomics of the fungal order Sordariales.</title>
        <authorList>
            <person name="Hensen N."/>
            <person name="Bonometti L."/>
            <person name="Westerberg I."/>
            <person name="Brannstrom I.O."/>
            <person name="Guillou S."/>
            <person name="Cros-Aarteil S."/>
            <person name="Calhoun S."/>
            <person name="Haridas S."/>
            <person name="Kuo A."/>
            <person name="Mondo S."/>
            <person name="Pangilinan J."/>
            <person name="Riley R."/>
            <person name="LaButti K."/>
            <person name="Andreopoulos B."/>
            <person name="Lipzen A."/>
            <person name="Chen C."/>
            <person name="Yan M."/>
            <person name="Daum C."/>
            <person name="Ng V."/>
            <person name="Clum A."/>
            <person name="Steindorff A."/>
            <person name="Ohm R.A."/>
            <person name="Martin F."/>
            <person name="Silar P."/>
            <person name="Natvig D.O."/>
            <person name="Lalanne C."/>
            <person name="Gautier V."/>
            <person name="Ament-Velasquez S.L."/>
            <person name="Kruys A."/>
            <person name="Hutchinson M.I."/>
            <person name="Powell A.J."/>
            <person name="Barry K."/>
            <person name="Miller A.N."/>
            <person name="Grigoriev I.V."/>
            <person name="Debuchy R."/>
            <person name="Gladieux P."/>
            <person name="Hiltunen Thoren M."/>
            <person name="Johannesson H."/>
        </authorList>
    </citation>
    <scope>NUCLEOTIDE SEQUENCE</scope>
    <source>
        <strain evidence="3">CBS 103.79</strain>
    </source>
</reference>
<comment type="caution">
    <text evidence="3">The sequence shown here is derived from an EMBL/GenBank/DDBJ whole genome shotgun (WGS) entry which is preliminary data.</text>
</comment>
<dbReference type="PANTHER" id="PTHR40623">
    <property type="entry name" value="INTEGRAL MEMBRANE PROTEIN"/>
    <property type="match status" value="1"/>
</dbReference>
<accession>A0AAN6RVC0</accession>